<organism evidence="2 3">
    <name type="scientific">Noviherbaspirillum aridicola</name>
    <dbReference type="NCBI Taxonomy" id="2849687"/>
    <lineage>
        <taxon>Bacteria</taxon>
        <taxon>Pseudomonadati</taxon>
        <taxon>Pseudomonadota</taxon>
        <taxon>Betaproteobacteria</taxon>
        <taxon>Burkholderiales</taxon>
        <taxon>Oxalobacteraceae</taxon>
        <taxon>Noviherbaspirillum</taxon>
    </lineage>
</organism>
<dbReference type="PANTHER" id="PTHR12302">
    <property type="entry name" value="EBNA2 BINDING PROTEIN P100"/>
    <property type="match status" value="1"/>
</dbReference>
<dbReference type="Pfam" id="PF00565">
    <property type="entry name" value="SNase"/>
    <property type="match status" value="1"/>
</dbReference>
<gene>
    <name evidence="2" type="ORF">NCCP691_11110</name>
</gene>
<evidence type="ECO:0000313" key="3">
    <source>
        <dbReference type="Proteomes" id="UP000887222"/>
    </source>
</evidence>
<evidence type="ECO:0000259" key="1">
    <source>
        <dbReference type="PROSITE" id="PS50830"/>
    </source>
</evidence>
<dbReference type="RefSeq" id="WP_220807272.1">
    <property type="nucleotide sequence ID" value="NZ_BPMK01000004.1"/>
</dbReference>
<dbReference type="InterPro" id="IPR016071">
    <property type="entry name" value="Staphylococal_nuclease_OB-fold"/>
</dbReference>
<proteinExistence type="predicted"/>
<evidence type="ECO:0000313" key="2">
    <source>
        <dbReference type="EMBL" id="GIZ51097.1"/>
    </source>
</evidence>
<dbReference type="SUPFAM" id="SSF50199">
    <property type="entry name" value="Staphylococcal nuclease"/>
    <property type="match status" value="1"/>
</dbReference>
<feature type="domain" description="TNase-like" evidence="1">
    <location>
        <begin position="27"/>
        <end position="154"/>
    </location>
</feature>
<accession>A0ABQ4Q258</accession>
<dbReference type="PROSITE" id="PS50830">
    <property type="entry name" value="TNASE_3"/>
    <property type="match status" value="1"/>
</dbReference>
<comment type="caution">
    <text evidence="2">The sequence shown here is derived from an EMBL/GenBank/DDBJ whole genome shotgun (WGS) entry which is preliminary data.</text>
</comment>
<reference evidence="2 3" key="1">
    <citation type="journal article" date="2022" name="Int. J. Syst. Evol. Microbiol.">
        <title>Noviherbaspirillum aridicola sp. nov., isolated from an arid soil in Pakistan.</title>
        <authorList>
            <person name="Khan I.U."/>
            <person name="Saqib M."/>
            <person name="Amin A."/>
            <person name="Hussain F."/>
            <person name="Li L."/>
            <person name="Liu Y.H."/>
            <person name="Fang B.Z."/>
            <person name="Ahmed I."/>
            <person name="Li W.J."/>
        </authorList>
    </citation>
    <scope>NUCLEOTIDE SEQUENCE [LARGE SCALE GENOMIC DNA]</scope>
    <source>
        <strain evidence="2 3">NCCP-691</strain>
    </source>
</reference>
<name>A0ABQ4Q258_9BURK</name>
<dbReference type="PROSITE" id="PS01123">
    <property type="entry name" value="TNASE_1"/>
    <property type="match status" value="1"/>
</dbReference>
<dbReference type="PANTHER" id="PTHR12302:SF26">
    <property type="entry name" value="BLR1266 PROTEIN"/>
    <property type="match status" value="1"/>
</dbReference>
<dbReference type="Gene3D" id="2.40.50.90">
    <property type="match status" value="1"/>
</dbReference>
<dbReference type="InterPro" id="IPR002071">
    <property type="entry name" value="Thermonucl_AS"/>
</dbReference>
<dbReference type="Proteomes" id="UP000887222">
    <property type="component" value="Unassembled WGS sequence"/>
</dbReference>
<keyword evidence="3" id="KW-1185">Reference proteome</keyword>
<dbReference type="InterPro" id="IPR035437">
    <property type="entry name" value="SNase_OB-fold_sf"/>
</dbReference>
<dbReference type="SMART" id="SM00318">
    <property type="entry name" value="SNc"/>
    <property type="match status" value="1"/>
</dbReference>
<dbReference type="EMBL" id="BPMK01000004">
    <property type="protein sequence ID" value="GIZ51097.1"/>
    <property type="molecule type" value="Genomic_DNA"/>
</dbReference>
<sequence length="167" mass="18605">MILALQAIGSAVLTSAFLWPLTGLHAAELTGRVVSIADGDTLTVLVEGRQQYKIRLAGIDAPERRQAFGERARQHLSELAFGQTVQVEWNKADRYGRVIGKVRVSGRDVNLDMVGAGMAWHYKAYATEQSPRDQNTYGAAESAARRAKRGLWRDADPLAPWEFRRLR</sequence>
<protein>
    <recommendedName>
        <fullName evidence="1">TNase-like domain-containing protein</fullName>
    </recommendedName>
</protein>